<dbReference type="GO" id="GO:0005524">
    <property type="term" value="F:ATP binding"/>
    <property type="evidence" value="ECO:0007669"/>
    <property type="project" value="UniProtKB-UniRule"/>
</dbReference>
<comment type="similarity">
    <text evidence="7">Belongs to the protein kinase superfamily.</text>
</comment>
<sequence>MFASESEADNSMVIEKEGGTEKRSGHNCDDALGYYKLVLGEEMHTRYTVTSLLGHGTFSSVAKCKDKASNKMVAVKVIRNSEQMRAVADMEMKIIKNVQAASVDETHYHIVRLLDSFTHMQHLCMVFEYMHSDLRQLLRRTGSGVGLPLPVIRSYTYQMLLGLKALHHDGGYAHCDIKPDNMLITGDRLVVSDLGSCIQPSTTKPCGCELVSRYYRPPECLLGLPISTAIDIWSMATTVFELST</sequence>
<dbReference type="PANTHER" id="PTHR24058:SF103">
    <property type="entry name" value="SERINE_THREONINE-PROTEIN KINASE PRP4 HOMOLOG"/>
    <property type="match status" value="1"/>
</dbReference>
<reference evidence="10 11" key="1">
    <citation type="journal article" date="2018" name="PLoS ONE">
        <title>The draft genome of Kipferlia bialata reveals reductive genome evolution in fornicate parasites.</title>
        <authorList>
            <person name="Tanifuji G."/>
            <person name="Takabayashi S."/>
            <person name="Kume K."/>
            <person name="Takagi M."/>
            <person name="Nakayama T."/>
            <person name="Kamikawa R."/>
            <person name="Inagaki Y."/>
            <person name="Hashimoto T."/>
        </authorList>
    </citation>
    <scope>NUCLEOTIDE SEQUENCE [LARGE SCALE GENOMIC DNA]</scope>
    <source>
        <strain evidence="10">NY0173</strain>
    </source>
</reference>
<evidence type="ECO:0000256" key="8">
    <source>
        <dbReference type="SAM" id="MobiDB-lite"/>
    </source>
</evidence>
<dbReference type="SMART" id="SM00220">
    <property type="entry name" value="S_TKc"/>
    <property type="match status" value="1"/>
</dbReference>
<accession>A0A9K3CSS3</accession>
<keyword evidence="11" id="KW-1185">Reference proteome</keyword>
<keyword evidence="5 6" id="KW-0067">ATP-binding</keyword>
<dbReference type="InterPro" id="IPR011009">
    <property type="entry name" value="Kinase-like_dom_sf"/>
</dbReference>
<dbReference type="EMBL" id="BDIP01000404">
    <property type="protein sequence ID" value="GIQ81475.1"/>
    <property type="molecule type" value="Genomic_DNA"/>
</dbReference>
<evidence type="ECO:0000313" key="10">
    <source>
        <dbReference type="EMBL" id="GIQ81475.1"/>
    </source>
</evidence>
<evidence type="ECO:0000313" key="11">
    <source>
        <dbReference type="Proteomes" id="UP000265618"/>
    </source>
</evidence>
<dbReference type="OrthoDB" id="3967at2759"/>
<dbReference type="InterPro" id="IPR050494">
    <property type="entry name" value="Ser_Thr_dual-spec_kinase"/>
</dbReference>
<feature type="region of interest" description="Disordered" evidence="8">
    <location>
        <begin position="1"/>
        <end position="24"/>
    </location>
</feature>
<feature type="compositionally biased region" description="Basic and acidic residues" evidence="8">
    <location>
        <begin position="14"/>
        <end position="24"/>
    </location>
</feature>
<evidence type="ECO:0000256" key="7">
    <source>
        <dbReference type="RuleBase" id="RU000304"/>
    </source>
</evidence>
<keyword evidence="1 7" id="KW-0723">Serine/threonine-protein kinase</keyword>
<dbReference type="AlphaFoldDB" id="A0A9K3CSS3"/>
<keyword evidence="4" id="KW-0418">Kinase</keyword>
<dbReference type="GO" id="GO:0004674">
    <property type="term" value="F:protein serine/threonine kinase activity"/>
    <property type="evidence" value="ECO:0007669"/>
    <property type="project" value="UniProtKB-KW"/>
</dbReference>
<evidence type="ECO:0000259" key="9">
    <source>
        <dbReference type="PROSITE" id="PS50011"/>
    </source>
</evidence>
<dbReference type="Pfam" id="PF00069">
    <property type="entry name" value="Pkinase"/>
    <property type="match status" value="1"/>
</dbReference>
<feature type="domain" description="Protein kinase" evidence="9">
    <location>
        <begin position="47"/>
        <end position="244"/>
    </location>
</feature>
<dbReference type="InterPro" id="IPR000719">
    <property type="entry name" value="Prot_kinase_dom"/>
</dbReference>
<comment type="caution">
    <text evidence="10">The sequence shown here is derived from an EMBL/GenBank/DDBJ whole genome shotgun (WGS) entry which is preliminary data.</text>
</comment>
<keyword evidence="3 6" id="KW-0547">Nucleotide-binding</keyword>
<dbReference type="InterPro" id="IPR017441">
    <property type="entry name" value="Protein_kinase_ATP_BS"/>
</dbReference>
<dbReference type="Gene3D" id="3.30.200.20">
    <property type="entry name" value="Phosphorylase Kinase, domain 1"/>
    <property type="match status" value="1"/>
</dbReference>
<proteinExistence type="inferred from homology"/>
<keyword evidence="2" id="KW-0808">Transferase</keyword>
<feature type="non-terminal residue" evidence="10">
    <location>
        <position position="1"/>
    </location>
</feature>
<dbReference type="PROSITE" id="PS50011">
    <property type="entry name" value="PROTEIN_KINASE_DOM"/>
    <property type="match status" value="1"/>
</dbReference>
<dbReference type="InterPro" id="IPR008271">
    <property type="entry name" value="Ser/Thr_kinase_AS"/>
</dbReference>
<evidence type="ECO:0000256" key="5">
    <source>
        <dbReference type="ARBA" id="ARBA00022840"/>
    </source>
</evidence>
<evidence type="ECO:0000256" key="3">
    <source>
        <dbReference type="ARBA" id="ARBA00022741"/>
    </source>
</evidence>
<dbReference type="PANTHER" id="PTHR24058">
    <property type="entry name" value="DUAL SPECIFICITY PROTEIN KINASE"/>
    <property type="match status" value="1"/>
</dbReference>
<evidence type="ECO:0000256" key="4">
    <source>
        <dbReference type="ARBA" id="ARBA00022777"/>
    </source>
</evidence>
<dbReference type="Gene3D" id="1.10.510.10">
    <property type="entry name" value="Transferase(Phosphotransferase) domain 1"/>
    <property type="match status" value="1"/>
</dbReference>
<gene>
    <name evidence="10" type="ORF">KIPB_002436</name>
</gene>
<evidence type="ECO:0000256" key="1">
    <source>
        <dbReference type="ARBA" id="ARBA00022527"/>
    </source>
</evidence>
<dbReference type="SUPFAM" id="SSF56112">
    <property type="entry name" value="Protein kinase-like (PK-like)"/>
    <property type="match status" value="1"/>
</dbReference>
<dbReference type="PROSITE" id="PS00108">
    <property type="entry name" value="PROTEIN_KINASE_ST"/>
    <property type="match status" value="1"/>
</dbReference>
<dbReference type="PROSITE" id="PS00107">
    <property type="entry name" value="PROTEIN_KINASE_ATP"/>
    <property type="match status" value="1"/>
</dbReference>
<name>A0A9K3CSS3_9EUKA</name>
<organism evidence="10 11">
    <name type="scientific">Kipferlia bialata</name>
    <dbReference type="NCBI Taxonomy" id="797122"/>
    <lineage>
        <taxon>Eukaryota</taxon>
        <taxon>Metamonada</taxon>
        <taxon>Carpediemonas-like organisms</taxon>
        <taxon>Kipferlia</taxon>
    </lineage>
</organism>
<feature type="binding site" evidence="6">
    <location>
        <position position="76"/>
    </location>
    <ligand>
        <name>ATP</name>
        <dbReference type="ChEBI" id="CHEBI:30616"/>
    </ligand>
</feature>
<evidence type="ECO:0000256" key="2">
    <source>
        <dbReference type="ARBA" id="ARBA00022679"/>
    </source>
</evidence>
<protein>
    <recommendedName>
        <fullName evidence="9">Protein kinase domain-containing protein</fullName>
    </recommendedName>
</protein>
<evidence type="ECO:0000256" key="6">
    <source>
        <dbReference type="PROSITE-ProRule" id="PRU10141"/>
    </source>
</evidence>
<dbReference type="Proteomes" id="UP000265618">
    <property type="component" value="Unassembled WGS sequence"/>
</dbReference>